<dbReference type="PANTHER" id="PTHR35004">
    <property type="entry name" value="TRANSPOSASE RV3428C-RELATED"/>
    <property type="match status" value="1"/>
</dbReference>
<evidence type="ECO:0000313" key="2">
    <source>
        <dbReference type="EMBL" id="CBX31073.1"/>
    </source>
</evidence>
<evidence type="ECO:0000259" key="1">
    <source>
        <dbReference type="Pfam" id="PF22483"/>
    </source>
</evidence>
<dbReference type="EMBL" id="FR695877">
    <property type="protein sequence ID" value="CBX31073.1"/>
    <property type="molecule type" value="Genomic_DNA"/>
</dbReference>
<name>E1YLU0_9BACT</name>
<gene>
    <name evidence="2" type="ORF">N47_E45850</name>
</gene>
<proteinExistence type="predicted"/>
<reference evidence="2" key="1">
    <citation type="journal article" date="2011" name="Environ. Microbiol.">
        <title>Genomic insights into the metabolic potential of the polycyclic aromatic hydrocarbon degrading sulfate-reducing Deltaproteobacterium N47.</title>
        <authorList>
            <person name="Bergmann F."/>
            <person name="Selesi D."/>
            <person name="Weinmaier T."/>
            <person name="Tischler P."/>
            <person name="Rattei T."/>
            <person name="Meckenstock R.U."/>
        </authorList>
    </citation>
    <scope>NUCLEOTIDE SEQUENCE</scope>
</reference>
<feature type="domain" description="Transposase for insertion sequence element IS21-like C-terminal" evidence="1">
    <location>
        <begin position="326"/>
        <end position="385"/>
    </location>
</feature>
<sequence>MRMEDRKVVRMDETNKIRKLYFSDGITRNEIAKKFNRSWNTIDNIIKLPREQLVIRGKRPGRKKTVATADVIMAVEGILNKQDLLHVKKKQRYTAAFIFKELGRQGIYSGTERSMRAIVKEIRKRRKTDNQQSFLPLSFVPGSSIQIDHGEADCVIGGHRVTGYLFVGSLPGLAIRYCQMYPIKSQEAWGEFHERVFRFFNGVFSTVTYDNDTVLIKEVLGDEHRQTNFSLGLEEHYLFDSIFCNIGKGNEKGAVENAVGYCRRNYLAGLPEYKTWAELNSDLENRCRKSIENGRHYRTDVCLKELLNQAAENMMPLQPEKRWVKWDIGKVNSYQVVIFDKHWYSVPERFVGSAVDIAAGVFTIDIYHDNQLIASHSRKYLKGEDSLHLDHYLDQLFRKPGALWDCAAVLKHSFESDLISLWNRLYSRMEKRQANLEFIQILLLRRKYSRDDYITAIRLALAYGAVEYAAVVNILHQLKTDASPSYNKSWFEKHHPELAGNMFNCVFDLSVYADLVKEVENVK</sequence>
<dbReference type="NCBIfam" id="NF033546">
    <property type="entry name" value="transpos_IS21"/>
    <property type="match status" value="1"/>
</dbReference>
<protein>
    <recommendedName>
        <fullName evidence="1">Transposase for insertion sequence element IS21-like C-terminal domain-containing protein</fullName>
    </recommendedName>
</protein>
<dbReference type="AlphaFoldDB" id="E1YLU0"/>
<dbReference type="Pfam" id="PF22483">
    <property type="entry name" value="Mu-transpos_C_2"/>
    <property type="match status" value="1"/>
</dbReference>
<accession>E1YLU0</accession>
<organism evidence="2">
    <name type="scientific">uncultured Desulfobacterium sp</name>
    <dbReference type="NCBI Taxonomy" id="201089"/>
    <lineage>
        <taxon>Bacteria</taxon>
        <taxon>Pseudomonadati</taxon>
        <taxon>Thermodesulfobacteriota</taxon>
        <taxon>Desulfobacteria</taxon>
        <taxon>Desulfobacterales</taxon>
        <taxon>Desulfobacteriaceae</taxon>
        <taxon>Desulfobacterium</taxon>
        <taxon>environmental samples</taxon>
    </lineage>
</organism>
<dbReference type="InterPro" id="IPR054353">
    <property type="entry name" value="IstA-like_C"/>
</dbReference>
<dbReference type="PANTHER" id="PTHR35004:SF7">
    <property type="entry name" value="INTEGRASE PROTEIN"/>
    <property type="match status" value="1"/>
</dbReference>